<keyword evidence="4 10" id="KW-0812">Transmembrane</keyword>
<evidence type="ECO:0000259" key="11">
    <source>
        <dbReference type="PROSITE" id="PS50893"/>
    </source>
</evidence>
<keyword evidence="3" id="KW-0813">Transport</keyword>
<feature type="transmembrane region" description="Helical" evidence="10">
    <location>
        <begin position="288"/>
        <end position="308"/>
    </location>
</feature>
<feature type="transmembrane region" description="Helical" evidence="10">
    <location>
        <begin position="1139"/>
        <end position="1158"/>
    </location>
</feature>
<evidence type="ECO:0000256" key="7">
    <source>
        <dbReference type="ARBA" id="ARBA00022989"/>
    </source>
</evidence>
<feature type="domain" description="ABC transporter" evidence="11">
    <location>
        <begin position="485"/>
        <end position="737"/>
    </location>
</feature>
<proteinExistence type="inferred from homology"/>
<feature type="transmembrane region" description="Helical" evidence="10">
    <location>
        <begin position="876"/>
        <end position="897"/>
    </location>
</feature>
<feature type="transmembrane region" description="Helical" evidence="10">
    <location>
        <begin position="352"/>
        <end position="369"/>
    </location>
</feature>
<evidence type="ECO:0000256" key="6">
    <source>
        <dbReference type="ARBA" id="ARBA00022840"/>
    </source>
</evidence>
<dbReference type="InterPro" id="IPR003593">
    <property type="entry name" value="AAA+_ATPase"/>
</dbReference>
<feature type="transmembrane region" description="Helical" evidence="10">
    <location>
        <begin position="1081"/>
        <end position="1100"/>
    </location>
</feature>
<dbReference type="CDD" id="cd03263">
    <property type="entry name" value="ABC_subfamily_A"/>
    <property type="match status" value="2"/>
</dbReference>
<reference evidence="12" key="1">
    <citation type="journal article" date="2021" name="Sci. Rep.">
        <title>Diploid genomic architecture of Nitzschia inconspicua, an elite biomass production diatom.</title>
        <authorList>
            <person name="Oliver A."/>
            <person name="Podell S."/>
            <person name="Pinowska A."/>
            <person name="Traller J.C."/>
            <person name="Smith S.R."/>
            <person name="McClure R."/>
            <person name="Beliaev A."/>
            <person name="Bohutskyi P."/>
            <person name="Hill E.A."/>
            <person name="Rabines A."/>
            <person name="Zheng H."/>
            <person name="Allen L.Z."/>
            <person name="Kuo A."/>
            <person name="Grigoriev I.V."/>
            <person name="Allen A.E."/>
            <person name="Hazlebeck D."/>
            <person name="Allen E.E."/>
        </authorList>
    </citation>
    <scope>NUCLEOTIDE SEQUENCE</scope>
    <source>
        <strain evidence="12">Hildebrandi</strain>
    </source>
</reference>
<name>A0A9K3L094_9STRA</name>
<dbReference type="Proteomes" id="UP000693970">
    <property type="component" value="Unassembled WGS sequence"/>
</dbReference>
<dbReference type="GO" id="GO:0005524">
    <property type="term" value="F:ATP binding"/>
    <property type="evidence" value="ECO:0007669"/>
    <property type="project" value="UniProtKB-KW"/>
</dbReference>
<sequence>MTDASSITGQTNCNIKKWKTPRPSDWQHSKTLMARSFAKDKKKPALWAAKFLLSPLLFMLYTIGFFLAASTFIDDGTVNVGDYSLFLGQEWNYPSIVLMSGWNVSFVEAVADTVHGLIRDNHDNDNVNVTALSNTSNVTEFTSLCQSAMPSTALEGVCVYFNASNAYTIFYGGTELAAPFQSGLASAQYIINQALVDLALDSVANSDRNNTLMFPVSFVQRTPRLLTAATVDVPVVLLLFPSILFTLSCCIALDFLIGPVVFEKINKVTEAYQMVGVKLRTYLYQWNLYYALNFLVTAGVLTVISLYWKIFPQSDAFLIFMSHYLALLQLSSCFVLLMQFQTQEESAENKPWIVWLISMVIGVLLLVFTDPVSIPLYLFSVFFPFVGIMQYFGLYITFDTVGYGTGIHVGDNVFESGLFGVYMVQLAGLGFYLGLTWLYSSQDFNDWLSNYKDEGEKDITVELASQDRFESLVPGSEVVMSVRGLKHTYIPPHFNYNKETSPSEVLKGLDLDVCRGEVFGYLGHNGAGKTTSINILTGQLKMQQGTVKYHLRGGEMNLRDPKDEQIIRTSIGVCPQHNTALQTDMTAREYLTLIAHLKGGVTVEPGQSIANSIAAEVEKRLSEIAFTSQEDADKFIDTYSGGMKRKVLIAMALLGDPEVIFLDEPTAGIDPYNRRTIWDMIISAKRGRSIVLCSHFLDEVDVLSDRIGIIKDGVMTTCGSSLFLKHHFGAGYTLTFEAPTSINVSSIIATAKAIQSEETGVFCWRLGHGTETQFPKTLDLLVSSGAKNVNLELTTLEQVFLETGKEDSEDPIEPEQEGLDKNVPESWDPETLESHHDQVSMIWEPRATKSKIGFWRKLSLVQHFIMLNALKSKGTILLNVTMPLIYLVAGVVLSVVVESPEAGVLITNDQIPINPFLATSESMNFFGIPRTTTTDEISPILPLLPSVTPTSIEDYFEGFPVLGGYYEDNATLQHAPELSPFALQVGVAVLSNYTSWNLSVSSLDGITTAVQQLPYLSTVPFRIDLLFIPYCLVFGFAGLAFSILDVLILKGDNIIEIFRVNGLTEWTTYLGVVVYKLNTTFLPFFILLVVLGFSFSTVIFGNGGRWLGTILTCLTYAFSLSPQGLILAKRFVHSDFKSVASWFPGVYFTFVGLPYILYSVLLQTFPDSEQAILLFGDILTIAPQLAFQRAIGALLRISTNSQDPELQWNEVWAFENRLWYCLLTMTVVGTVEWWYLYRLTTAREATTKLDRENRSLSEPITVEDNQLVANERDHSLANNEGINARDLVKIFQIRDGKRRKKKKLKKAVKGVSFGVRKNEIFALLGPNGAGKTVTMSMLSSQITPEHGEIALDGVVVGSSDRSTDCLYNRANISYCAQADALFDSLTVEEHCRFYTNVRGLNWDNEITQEHISAIVKLLGLNKHRHKKAQDLSGGYKRRLCLALSLIGYPNVCLLDEISTGLDPGARQQVWKVLKPTGVDVPPILLSSHYMDECEQLGTRIGIMIDGELVSSGSLNELYEKYCRSFFVEVSFKSDCDDTTAEGAVIQAFAEVSMTATVYESLPYHIKLQVKINDKKEDADTQQLAQIFAILETKKFDLNIKFYSVAKMNLEQIFIDLSRQQFQLNEEFNNIGAQESTRHITSFRSQ</sequence>
<evidence type="ECO:0000313" key="13">
    <source>
        <dbReference type="Proteomes" id="UP000693970"/>
    </source>
</evidence>
<keyword evidence="7 10" id="KW-1133">Transmembrane helix</keyword>
<feature type="transmembrane region" description="Helical" evidence="10">
    <location>
        <begin position="1106"/>
        <end position="1127"/>
    </location>
</feature>
<reference evidence="12" key="2">
    <citation type="submission" date="2021-04" db="EMBL/GenBank/DDBJ databases">
        <authorList>
            <person name="Podell S."/>
        </authorList>
    </citation>
    <scope>NUCLEOTIDE SEQUENCE</scope>
    <source>
        <strain evidence="12">Hildebrandi</strain>
    </source>
</reference>
<evidence type="ECO:0000313" key="12">
    <source>
        <dbReference type="EMBL" id="KAG7352749.1"/>
    </source>
</evidence>
<dbReference type="OrthoDB" id="10255969at2759"/>
<dbReference type="GO" id="GO:0016887">
    <property type="term" value="F:ATP hydrolysis activity"/>
    <property type="evidence" value="ECO:0007669"/>
    <property type="project" value="InterPro"/>
</dbReference>
<evidence type="ECO:0000256" key="10">
    <source>
        <dbReference type="SAM" id="Phobius"/>
    </source>
</evidence>
<gene>
    <name evidence="12" type="ORF">IV203_008797</name>
</gene>
<dbReference type="GO" id="GO:0016020">
    <property type="term" value="C:membrane"/>
    <property type="evidence" value="ECO:0007669"/>
    <property type="project" value="UniProtKB-SubCell"/>
</dbReference>
<feature type="transmembrane region" description="Helical" evidence="10">
    <location>
        <begin position="1218"/>
        <end position="1237"/>
    </location>
</feature>
<evidence type="ECO:0000256" key="4">
    <source>
        <dbReference type="ARBA" id="ARBA00022692"/>
    </source>
</evidence>
<dbReference type="InterPro" id="IPR026082">
    <property type="entry name" value="ABCA"/>
</dbReference>
<dbReference type="PROSITE" id="PS50893">
    <property type="entry name" value="ABC_TRANSPORTER_2"/>
    <property type="match status" value="2"/>
</dbReference>
<dbReference type="InterPro" id="IPR017871">
    <property type="entry name" value="ABC_transporter-like_CS"/>
</dbReference>
<dbReference type="SMART" id="SM00382">
    <property type="entry name" value="AAA"/>
    <property type="match status" value="2"/>
</dbReference>
<protein>
    <submittedName>
        <fullName evidence="12">ABC transporter ATP-binding protein</fullName>
    </submittedName>
</protein>
<dbReference type="PANTHER" id="PTHR19229:SF250">
    <property type="entry name" value="ABC TRANSPORTER DOMAIN-CONTAINING PROTEIN-RELATED"/>
    <property type="match status" value="1"/>
</dbReference>
<feature type="transmembrane region" description="Helical" evidence="10">
    <location>
        <begin position="1027"/>
        <end position="1049"/>
    </location>
</feature>
<keyword evidence="6 12" id="KW-0067">ATP-binding</keyword>
<keyword evidence="13" id="KW-1185">Reference proteome</keyword>
<dbReference type="InterPro" id="IPR003439">
    <property type="entry name" value="ABC_transporter-like_ATP-bd"/>
</dbReference>
<dbReference type="GO" id="GO:0140359">
    <property type="term" value="F:ABC-type transporter activity"/>
    <property type="evidence" value="ECO:0007669"/>
    <property type="project" value="InterPro"/>
</dbReference>
<feature type="transmembrane region" description="Helical" evidence="10">
    <location>
        <begin position="376"/>
        <end position="398"/>
    </location>
</feature>
<evidence type="ECO:0000256" key="3">
    <source>
        <dbReference type="ARBA" id="ARBA00022448"/>
    </source>
</evidence>
<accession>A0A9K3L094</accession>
<evidence type="ECO:0000256" key="1">
    <source>
        <dbReference type="ARBA" id="ARBA00004141"/>
    </source>
</evidence>
<dbReference type="PROSITE" id="PS00211">
    <property type="entry name" value="ABC_TRANSPORTER_1"/>
    <property type="match status" value="1"/>
</dbReference>
<dbReference type="EMBL" id="JAGRRH010000017">
    <property type="protein sequence ID" value="KAG7352749.1"/>
    <property type="molecule type" value="Genomic_DNA"/>
</dbReference>
<dbReference type="FunFam" id="3.40.50.300:FF:000335">
    <property type="entry name" value="ATP binding cassette subfamily A member 5"/>
    <property type="match status" value="1"/>
</dbReference>
<feature type="transmembrane region" description="Helical" evidence="10">
    <location>
        <begin position="317"/>
        <end position="340"/>
    </location>
</feature>
<keyword evidence="8 10" id="KW-0472">Membrane</keyword>
<feature type="domain" description="ABC transporter" evidence="11">
    <location>
        <begin position="1282"/>
        <end position="1530"/>
    </location>
</feature>
<evidence type="ECO:0000256" key="8">
    <source>
        <dbReference type="ARBA" id="ARBA00023136"/>
    </source>
</evidence>
<evidence type="ECO:0000256" key="2">
    <source>
        <dbReference type="ARBA" id="ARBA00008869"/>
    </source>
</evidence>
<dbReference type="PANTHER" id="PTHR19229">
    <property type="entry name" value="ATP-BINDING CASSETTE TRANSPORTER SUBFAMILY A ABCA"/>
    <property type="match status" value="1"/>
</dbReference>
<evidence type="ECO:0000256" key="5">
    <source>
        <dbReference type="ARBA" id="ARBA00022741"/>
    </source>
</evidence>
<dbReference type="Pfam" id="PF00005">
    <property type="entry name" value="ABC_tran"/>
    <property type="match status" value="2"/>
</dbReference>
<organism evidence="12 13">
    <name type="scientific">Nitzschia inconspicua</name>
    <dbReference type="NCBI Taxonomy" id="303405"/>
    <lineage>
        <taxon>Eukaryota</taxon>
        <taxon>Sar</taxon>
        <taxon>Stramenopiles</taxon>
        <taxon>Ochrophyta</taxon>
        <taxon>Bacillariophyta</taxon>
        <taxon>Bacillariophyceae</taxon>
        <taxon>Bacillariophycidae</taxon>
        <taxon>Bacillariales</taxon>
        <taxon>Bacillariaceae</taxon>
        <taxon>Nitzschia</taxon>
    </lineage>
</organism>
<comment type="similarity">
    <text evidence="2">Belongs to the ABC transporter superfamily. ABCA family.</text>
</comment>
<keyword evidence="5" id="KW-0547">Nucleotide-binding</keyword>
<comment type="caution">
    <text evidence="12">The sequence shown here is derived from an EMBL/GenBank/DDBJ whole genome shotgun (WGS) entry which is preliminary data.</text>
</comment>
<comment type="subcellular location">
    <subcellularLocation>
        <location evidence="1">Membrane</location>
        <topology evidence="1">Multi-pass membrane protein</topology>
    </subcellularLocation>
</comment>
<feature type="transmembrane region" description="Helical" evidence="10">
    <location>
        <begin position="418"/>
        <end position="439"/>
    </location>
</feature>
<feature type="compositionally biased region" description="Acidic residues" evidence="9">
    <location>
        <begin position="807"/>
        <end position="817"/>
    </location>
</feature>
<feature type="region of interest" description="Disordered" evidence="9">
    <location>
        <begin position="804"/>
        <end position="824"/>
    </location>
</feature>
<feature type="transmembrane region" description="Helical" evidence="10">
    <location>
        <begin position="233"/>
        <end position="257"/>
    </location>
</feature>
<evidence type="ECO:0000256" key="9">
    <source>
        <dbReference type="SAM" id="MobiDB-lite"/>
    </source>
</evidence>
<feature type="transmembrane region" description="Helical" evidence="10">
    <location>
        <begin position="51"/>
        <end position="73"/>
    </location>
</feature>